<evidence type="ECO:0000256" key="1">
    <source>
        <dbReference type="ARBA" id="ARBA00022741"/>
    </source>
</evidence>
<dbReference type="GO" id="GO:0004386">
    <property type="term" value="F:helicase activity"/>
    <property type="evidence" value="ECO:0007669"/>
    <property type="project" value="UniProtKB-KW"/>
</dbReference>
<dbReference type="GO" id="GO:0003676">
    <property type="term" value="F:nucleic acid binding"/>
    <property type="evidence" value="ECO:0007669"/>
    <property type="project" value="InterPro"/>
</dbReference>
<dbReference type="Pfam" id="PF23445">
    <property type="entry name" value="WHD_SNRNP200"/>
    <property type="match status" value="1"/>
</dbReference>
<keyword evidence="2" id="KW-0378">Hydrolase</keyword>
<gene>
    <name evidence="6" type="ORF">BJ554DRAFT_4067</name>
</gene>
<keyword evidence="1" id="KW-0547">Nucleotide-binding</keyword>
<dbReference type="GO" id="GO:0005524">
    <property type="term" value="F:ATP binding"/>
    <property type="evidence" value="ECO:0007669"/>
    <property type="project" value="UniProtKB-KW"/>
</dbReference>
<dbReference type="PANTHER" id="PTHR47961">
    <property type="entry name" value="DNA POLYMERASE THETA, PUTATIVE (AFU_ORTHOLOGUE AFUA_1G05260)-RELATED"/>
    <property type="match status" value="1"/>
</dbReference>
<dbReference type="FunFam" id="3.40.50.300:FF:000368">
    <property type="entry name" value="U5 small nuclear ribonucleoprotein 200 kDa helicase"/>
    <property type="match status" value="1"/>
</dbReference>
<dbReference type="InterPro" id="IPR050474">
    <property type="entry name" value="Hel308_SKI2-like"/>
</dbReference>
<dbReference type="Gene3D" id="1.10.10.10">
    <property type="entry name" value="Winged helix-like DNA-binding domain superfamily/Winged helix DNA-binding domain"/>
    <property type="match status" value="2"/>
</dbReference>
<evidence type="ECO:0000256" key="4">
    <source>
        <dbReference type="ARBA" id="ARBA00022840"/>
    </source>
</evidence>
<feature type="non-terminal residue" evidence="6">
    <location>
        <position position="961"/>
    </location>
</feature>
<dbReference type="InterPro" id="IPR027417">
    <property type="entry name" value="P-loop_NTPase"/>
</dbReference>
<dbReference type="SMART" id="SM00973">
    <property type="entry name" value="Sec63"/>
    <property type="match status" value="1"/>
</dbReference>
<dbReference type="CDD" id="cd18021">
    <property type="entry name" value="DEXHc_Brr2_2"/>
    <property type="match status" value="1"/>
</dbReference>
<evidence type="ECO:0000256" key="2">
    <source>
        <dbReference type="ARBA" id="ARBA00022801"/>
    </source>
</evidence>
<dbReference type="FunFam" id="1.10.10.10:FF:000012">
    <property type="entry name" value="U5 small nuclear ribonucleoprotein helicase"/>
    <property type="match status" value="1"/>
</dbReference>
<dbReference type="InterPro" id="IPR036388">
    <property type="entry name" value="WH-like_DNA-bd_sf"/>
</dbReference>
<protein>
    <submittedName>
        <fullName evidence="6">Sec63 Brl domain-containing protein</fullName>
    </submittedName>
</protein>
<evidence type="ECO:0000259" key="5">
    <source>
        <dbReference type="PROSITE" id="PS51192"/>
    </source>
</evidence>
<dbReference type="SUPFAM" id="SSF52540">
    <property type="entry name" value="P-loop containing nucleoside triphosphate hydrolases"/>
    <property type="match status" value="2"/>
</dbReference>
<dbReference type="Gene3D" id="1.10.150.20">
    <property type="entry name" value="5' to 3' exonuclease, C-terminal subdomain"/>
    <property type="match status" value="1"/>
</dbReference>
<dbReference type="InterPro" id="IPR004179">
    <property type="entry name" value="Sec63-dom"/>
</dbReference>
<keyword evidence="4" id="KW-0067">ATP-binding</keyword>
<dbReference type="GO" id="GO:0016787">
    <property type="term" value="F:hydrolase activity"/>
    <property type="evidence" value="ECO:0007669"/>
    <property type="project" value="UniProtKB-KW"/>
</dbReference>
<dbReference type="EMBL" id="JAEFCI010001778">
    <property type="protein sequence ID" value="KAG5462684.1"/>
    <property type="molecule type" value="Genomic_DNA"/>
</dbReference>
<dbReference type="SUPFAM" id="SSF46785">
    <property type="entry name" value="Winged helix' DNA-binding domain"/>
    <property type="match status" value="1"/>
</dbReference>
<dbReference type="InterPro" id="IPR011545">
    <property type="entry name" value="DEAD/DEAH_box_helicase_dom"/>
</dbReference>
<feature type="domain" description="Helicase ATP-binding" evidence="5">
    <location>
        <begin position="421"/>
        <end position="601"/>
    </location>
</feature>
<dbReference type="InterPro" id="IPR036390">
    <property type="entry name" value="WH_DNA-bd_sf"/>
</dbReference>
<dbReference type="PROSITE" id="PS51192">
    <property type="entry name" value="HELICASE_ATP_BIND_1"/>
    <property type="match status" value="1"/>
</dbReference>
<dbReference type="Gene3D" id="3.40.50.300">
    <property type="entry name" value="P-loop containing nucleotide triphosphate hydrolases"/>
    <property type="match status" value="2"/>
</dbReference>
<dbReference type="AlphaFoldDB" id="A0A8H8DL88"/>
<accession>A0A8H8DL88</accession>
<dbReference type="Pfam" id="PF02889">
    <property type="entry name" value="Sec63"/>
    <property type="match status" value="2"/>
</dbReference>
<name>A0A8H8DL88_9FUNG</name>
<dbReference type="Gene3D" id="2.60.40.150">
    <property type="entry name" value="C2 domain"/>
    <property type="match status" value="1"/>
</dbReference>
<dbReference type="InterPro" id="IPR014001">
    <property type="entry name" value="Helicase_ATP-bd"/>
</dbReference>
<sequence>MLRNGPLYGVSNDDQSEDPYLEQKRVDLVHSAATVLEKCGLVKYDRRTGKLQGTELGRIASHYYITHHSMATYHQHLRPHMGFIELFRIFSLSDEFKYIPVREEEKLELAKLLERVPIPVKESVEEPTAKINVLLQSYISHLKLEGFALVSDMVYVTQSAGRILRAVFEICLKRGWAQLARRALDMCKMVERRMWSSMTPLRQFRTLPADLIRRLERKEYPWERLFDLNPQEIGELVGVPKAGRLLHKHIHMFPKLDLMAHVQPITRSMLRIDLTITPDFQWDEKIGPNISVVSVFQVHGTAQAFWVLVEDVDGEQVLYHDIFILKQRYAEEEHAITFTVPVFDPVPPNYFVSIISDRWMASETRLPISFKHLILPEKYPPHTEILDLQPLPVSALRDKEFESVYARWIDTFNPIQTQVFPSLFNTDHNVFVGAATASGKTICAEFALLRLWAKTPLGERPRRCVYIAPFQEVADQRLSDWQNKFSKIRGGKQIVLLTGETTADLKLLEQADVVIATPQQWDVISRRWKMRKNVQTVGLFIADELHLIGGEIGPTYEIIVSRMRYIASQTENKIRIVALSASLSNARDVGEWIGAPQQHTFNFHPMVRPVPLEVHIQGYNIPHQPSLMIAMAKPAYTAITVHSPDKPVIVFVPSRKQCRLTAVDLLTYAAADEQPDRFRRCSADTIAEHTAKAQDKALAEGLAQGVGFYHEALASSDKAIVEQLYNSGAITVVVVNRDTCWAIPLTAHMVVIMGTQFFEGKEHRYLDYPIPDVLQMLGRASRPRDDETGKCAIMCQSIRKDFYRKFLDEALPVESHLDHFLHDHFNAEVVTKTIENKQDAVDYLTWTFLYRRMAQNPNYYNLQSTSHRHLSDHLSELVETTLSDLQQSKCVLIEDEMDVSPLNLGMIAAYYNIHYETIEVFGMSLTASTKLRGLLEIISAANEFDNVPIRHHEDVLLRRLQ</sequence>
<keyword evidence="7" id="KW-1185">Reference proteome</keyword>
<dbReference type="FunFam" id="1.10.150.20:FF:000004">
    <property type="entry name" value="U5 small nuclear ribonucleoprotein helicase"/>
    <property type="match status" value="1"/>
</dbReference>
<dbReference type="Gene3D" id="1.10.3380.10">
    <property type="entry name" value="Sec63 N-terminal domain-like domain"/>
    <property type="match status" value="2"/>
</dbReference>
<evidence type="ECO:0000256" key="3">
    <source>
        <dbReference type="ARBA" id="ARBA00022806"/>
    </source>
</evidence>
<dbReference type="InterPro" id="IPR035892">
    <property type="entry name" value="C2_domain_sf"/>
</dbReference>
<dbReference type="SUPFAM" id="SSF158702">
    <property type="entry name" value="Sec63 N-terminal domain-like"/>
    <property type="match status" value="2"/>
</dbReference>
<comment type="caution">
    <text evidence="6">The sequence shown here is derived from an EMBL/GenBank/DDBJ whole genome shotgun (WGS) entry which is preliminary data.</text>
</comment>
<dbReference type="GO" id="GO:0005634">
    <property type="term" value="C:nucleus"/>
    <property type="evidence" value="ECO:0007669"/>
    <property type="project" value="TreeGrafter"/>
</dbReference>
<dbReference type="CDD" id="cd18795">
    <property type="entry name" value="SF2_C_Ski2"/>
    <property type="match status" value="1"/>
</dbReference>
<keyword evidence="3" id="KW-0347">Helicase</keyword>
<proteinExistence type="predicted"/>
<reference evidence="6 7" key="1">
    <citation type="journal article" name="Sci. Rep.">
        <title>Genome-scale phylogenetic analyses confirm Olpidium as the closest living zoosporic fungus to the non-flagellated, terrestrial fungi.</title>
        <authorList>
            <person name="Chang Y."/>
            <person name="Rochon D."/>
            <person name="Sekimoto S."/>
            <person name="Wang Y."/>
            <person name="Chovatia M."/>
            <person name="Sandor L."/>
            <person name="Salamov A."/>
            <person name="Grigoriev I.V."/>
            <person name="Stajich J.E."/>
            <person name="Spatafora J.W."/>
        </authorList>
    </citation>
    <scope>NUCLEOTIDE SEQUENCE [LARGE SCALE GENOMIC DNA]</scope>
    <source>
        <strain evidence="6">S191</strain>
    </source>
</reference>
<dbReference type="FunFam" id="3.40.50.300:FF:000254">
    <property type="entry name" value="U5 small nuclear ribonucleoprotein helicase"/>
    <property type="match status" value="1"/>
</dbReference>
<dbReference type="Proteomes" id="UP000673691">
    <property type="component" value="Unassembled WGS sequence"/>
</dbReference>
<dbReference type="FunFam" id="2.60.40.150:FF:000004">
    <property type="entry name" value="RNA helicase, activating signal cointegrator 1"/>
    <property type="match status" value="1"/>
</dbReference>
<dbReference type="FunFam" id="1.10.3380.10:FF:000001">
    <property type="entry name" value="U5 small nuclear ribonucleoprotein helicase"/>
    <property type="match status" value="1"/>
</dbReference>
<dbReference type="OrthoDB" id="5575at2759"/>
<evidence type="ECO:0000313" key="6">
    <source>
        <dbReference type="EMBL" id="KAG5462684.1"/>
    </source>
</evidence>
<dbReference type="InterPro" id="IPR057842">
    <property type="entry name" value="WH_MER3"/>
</dbReference>
<dbReference type="Pfam" id="PF00270">
    <property type="entry name" value="DEAD"/>
    <property type="match status" value="1"/>
</dbReference>
<organism evidence="6 7">
    <name type="scientific">Olpidium bornovanus</name>
    <dbReference type="NCBI Taxonomy" id="278681"/>
    <lineage>
        <taxon>Eukaryota</taxon>
        <taxon>Fungi</taxon>
        <taxon>Fungi incertae sedis</taxon>
        <taxon>Olpidiomycota</taxon>
        <taxon>Olpidiomycotina</taxon>
        <taxon>Olpidiomycetes</taxon>
        <taxon>Olpidiales</taxon>
        <taxon>Olpidiaceae</taxon>
        <taxon>Olpidium</taxon>
    </lineage>
</organism>
<feature type="non-terminal residue" evidence="6">
    <location>
        <position position="1"/>
    </location>
</feature>
<dbReference type="SMART" id="SM00487">
    <property type="entry name" value="DEXDc"/>
    <property type="match status" value="1"/>
</dbReference>
<evidence type="ECO:0000313" key="7">
    <source>
        <dbReference type="Proteomes" id="UP000673691"/>
    </source>
</evidence>
<dbReference type="PANTHER" id="PTHR47961:SF4">
    <property type="entry name" value="ACTIVATING SIGNAL COINTEGRATOR 1 COMPLEX SUBUNIT 3"/>
    <property type="match status" value="1"/>
</dbReference>